<dbReference type="OrthoDB" id="282744at2"/>
<evidence type="ECO:0000259" key="4">
    <source>
        <dbReference type="SMART" id="SM00871"/>
    </source>
</evidence>
<dbReference type="InterPro" id="IPR024911">
    <property type="entry name" value="SmbC"/>
</dbReference>
<comment type="similarity">
    <text evidence="3">Belongs to the DNA gyrase inhibitor family.</text>
</comment>
<evidence type="ECO:0000256" key="1">
    <source>
        <dbReference type="ARBA" id="ARBA00022490"/>
    </source>
</evidence>
<reference evidence="5 6" key="1">
    <citation type="submission" date="2014-09" db="EMBL/GenBank/DDBJ databases">
        <title>Whole genome shotgun sequence of Escherichia vulneris NBRC 102420.</title>
        <authorList>
            <person name="Yoshida Y."/>
            <person name="Hosoyama A."/>
            <person name="Tsuchikane K."/>
            <person name="Ohji S."/>
            <person name="Ichikawa N."/>
            <person name="Kimura A."/>
            <person name="Yamazoe A."/>
            <person name="Ezaki T."/>
            <person name="Fujita N."/>
        </authorList>
    </citation>
    <scope>NUCLEOTIDE SEQUENCE [LARGE SCALE GENOMIC DNA]</scope>
    <source>
        <strain evidence="5 6">NBRC 102420</strain>
    </source>
</reference>
<comment type="function">
    <text evidence="3">Inhibits the supercoiling activity of DNA gyrase. Acts by inhibiting DNA gyrase at an early step, prior to (or at the step of) binding of DNA by the gyrase. It protects cells against toxins that target DNA gyrase, by inhibiting activity of these toxins and reducing the formation of lethal double-strand breaks in the cell.</text>
</comment>
<dbReference type="Proteomes" id="UP000029462">
    <property type="component" value="Unassembled WGS sequence"/>
</dbReference>
<dbReference type="SUPFAM" id="SSF55136">
    <property type="entry name" value="Probable bacterial effector-binding domain"/>
    <property type="match status" value="1"/>
</dbReference>
<evidence type="ECO:0000313" key="6">
    <source>
        <dbReference type="Proteomes" id="UP000029462"/>
    </source>
</evidence>
<dbReference type="RefSeq" id="WP_042389913.1">
    <property type="nucleotide sequence ID" value="NZ_BBMZ01000007.1"/>
</dbReference>
<dbReference type="PANTHER" id="PTHR40055">
    <property type="entry name" value="TRANSCRIPTIONAL REGULATOR YGIV-RELATED"/>
    <property type="match status" value="1"/>
</dbReference>
<dbReference type="GO" id="GO:0005737">
    <property type="term" value="C:cytoplasm"/>
    <property type="evidence" value="ECO:0007669"/>
    <property type="project" value="UniProtKB-SubCell"/>
</dbReference>
<dbReference type="NCBIfam" id="NF007451">
    <property type="entry name" value="PRK10016.1"/>
    <property type="match status" value="1"/>
</dbReference>
<name>A0A090VQZ9_PSEVU</name>
<dbReference type="InterPro" id="IPR050908">
    <property type="entry name" value="SmbC-like"/>
</dbReference>
<dbReference type="STRING" id="1115515.EV102420_07_03480"/>
<keyword evidence="1 3" id="KW-0963">Cytoplasm</keyword>
<keyword evidence="2 3" id="KW-0346">Stress response</keyword>
<gene>
    <name evidence="3 5" type="primary">sbmC</name>
    <name evidence="5" type="ORF">EV102420_07_03480</name>
</gene>
<comment type="caution">
    <text evidence="5">The sequence shown here is derived from an EMBL/GenBank/DDBJ whole genome shotgun (WGS) entry which is preliminary data.</text>
</comment>
<evidence type="ECO:0000256" key="2">
    <source>
        <dbReference type="ARBA" id="ARBA00023016"/>
    </source>
</evidence>
<organism evidence="5 6">
    <name type="scientific">Pseudescherichia vulneris NBRC 102420</name>
    <dbReference type="NCBI Taxonomy" id="1115515"/>
    <lineage>
        <taxon>Bacteria</taxon>
        <taxon>Pseudomonadati</taxon>
        <taxon>Pseudomonadota</taxon>
        <taxon>Gammaproteobacteria</taxon>
        <taxon>Enterobacterales</taxon>
        <taxon>Enterobacteriaceae</taxon>
        <taxon>Pseudescherichia</taxon>
    </lineage>
</organism>
<evidence type="ECO:0000256" key="3">
    <source>
        <dbReference type="HAMAP-Rule" id="MF_01896"/>
    </source>
</evidence>
<dbReference type="eggNOG" id="COG3449">
    <property type="taxonomic scope" value="Bacteria"/>
</dbReference>
<proteinExistence type="inferred from homology"/>
<dbReference type="Gene3D" id="3.20.80.10">
    <property type="entry name" value="Regulatory factor, effector binding domain"/>
    <property type="match status" value="1"/>
</dbReference>
<comment type="subcellular location">
    <subcellularLocation>
        <location evidence="3">Cytoplasm</location>
    </subcellularLocation>
</comment>
<dbReference type="InterPro" id="IPR011256">
    <property type="entry name" value="Reg_factor_effector_dom_sf"/>
</dbReference>
<accession>A0A090VQZ9</accession>
<dbReference type="PANTHER" id="PTHR40055:SF2">
    <property type="entry name" value="DNA GYRASE INHIBITOR"/>
    <property type="match status" value="1"/>
</dbReference>
<dbReference type="InterPro" id="IPR010499">
    <property type="entry name" value="AraC_E-bd"/>
</dbReference>
<evidence type="ECO:0000313" key="5">
    <source>
        <dbReference type="EMBL" id="GAL57527.1"/>
    </source>
</evidence>
<protein>
    <recommendedName>
        <fullName evidence="3">DNA gyrase inhibitor</fullName>
    </recommendedName>
</protein>
<dbReference type="GO" id="GO:0008657">
    <property type="term" value="F:DNA topoisomerase type II (double strand cut, ATP-hydrolyzing) inhibitor activity"/>
    <property type="evidence" value="ECO:0007669"/>
    <property type="project" value="UniProtKB-UniRule"/>
</dbReference>
<feature type="domain" description="AraC effector-binding" evidence="4">
    <location>
        <begin position="1"/>
        <end position="153"/>
    </location>
</feature>
<keyword evidence="6" id="KW-1185">Reference proteome</keyword>
<dbReference type="AlphaFoldDB" id="A0A090VQZ9"/>
<dbReference type="EMBL" id="BBMZ01000007">
    <property type="protein sequence ID" value="GAL57527.1"/>
    <property type="molecule type" value="Genomic_DNA"/>
</dbReference>
<dbReference type="InterPro" id="IPR029442">
    <property type="entry name" value="GyrI-like"/>
</dbReference>
<dbReference type="HAMAP" id="MF_01896">
    <property type="entry name" value="DNA_gyrase_inhibitor"/>
    <property type="match status" value="1"/>
</dbReference>
<dbReference type="SMART" id="SM00871">
    <property type="entry name" value="AraC_E_bind"/>
    <property type="match status" value="1"/>
</dbReference>
<comment type="subunit">
    <text evidence="3">Interacts with DNA gyrase.</text>
</comment>
<dbReference type="Pfam" id="PF06445">
    <property type="entry name" value="GyrI-like"/>
    <property type="match status" value="1"/>
</dbReference>
<sequence>MDYSIKQLDKRTIAGFHLVGPWEKTVKQGFEQLTLWVQTKHLQPQEWIAVYYDNPDEVPPEKLRADTVISVPEDFTVPENSEGVILSELPGGQYAVARARVYNEEFEKTWDLFFDSLLPDAYYQIAARPCFERYLNADSSSGYWDVEMHIPVEPKSR</sequence>